<evidence type="ECO:0000256" key="1">
    <source>
        <dbReference type="SAM" id="MobiDB-lite"/>
    </source>
</evidence>
<dbReference type="Proteomes" id="UP000554235">
    <property type="component" value="Unassembled WGS sequence"/>
</dbReference>
<keyword evidence="3" id="KW-1185">Reference proteome</keyword>
<accession>A0A8H4LIN0</accession>
<evidence type="ECO:0000313" key="2">
    <source>
        <dbReference type="EMBL" id="KAF4469826.1"/>
    </source>
</evidence>
<evidence type="ECO:0000313" key="3">
    <source>
        <dbReference type="Proteomes" id="UP000554235"/>
    </source>
</evidence>
<proteinExistence type="predicted"/>
<dbReference type="AlphaFoldDB" id="A0A8H4LIN0"/>
<organism evidence="2 3">
    <name type="scientific">Fusarium albosuccineum</name>
    <dbReference type="NCBI Taxonomy" id="1237068"/>
    <lineage>
        <taxon>Eukaryota</taxon>
        <taxon>Fungi</taxon>
        <taxon>Dikarya</taxon>
        <taxon>Ascomycota</taxon>
        <taxon>Pezizomycotina</taxon>
        <taxon>Sordariomycetes</taxon>
        <taxon>Hypocreomycetidae</taxon>
        <taxon>Hypocreales</taxon>
        <taxon>Nectriaceae</taxon>
        <taxon>Fusarium</taxon>
        <taxon>Fusarium decemcellulare species complex</taxon>
    </lineage>
</organism>
<protein>
    <submittedName>
        <fullName evidence="2">Uncharacterized protein</fullName>
    </submittedName>
</protein>
<comment type="caution">
    <text evidence="2">The sequence shown here is derived from an EMBL/GenBank/DDBJ whole genome shotgun (WGS) entry which is preliminary data.</text>
</comment>
<dbReference type="EMBL" id="JAADYS010000429">
    <property type="protein sequence ID" value="KAF4469826.1"/>
    <property type="molecule type" value="Genomic_DNA"/>
</dbReference>
<name>A0A8H4LIN0_9HYPO</name>
<sequence length="180" mass="20248">MCHQPQEIFDVCGHHKPLSQQEIPAEEQLWLVPHGDSLLRRCPLAANAGGVCAPEAIEDLPILSVNKNTKCPECAGSFMEKLGDKILSFVLMFCNDMSDYPHIKSTQFPLESDIFLYSPTQQKSYDSLGHRHPQRLRPEGIDGGSPREELATPFLHQGSHIAKEVCGDRRRRKSREVVMT</sequence>
<reference evidence="2 3" key="1">
    <citation type="submission" date="2020-01" db="EMBL/GenBank/DDBJ databases">
        <title>Identification and distribution of gene clusters putatively required for synthesis of sphingolipid metabolism inhibitors in phylogenetically diverse species of the filamentous fungus Fusarium.</title>
        <authorList>
            <person name="Kim H.-S."/>
            <person name="Busman M."/>
            <person name="Brown D.W."/>
            <person name="Divon H."/>
            <person name="Uhlig S."/>
            <person name="Proctor R.H."/>
        </authorList>
    </citation>
    <scope>NUCLEOTIDE SEQUENCE [LARGE SCALE GENOMIC DNA]</scope>
    <source>
        <strain evidence="2 3">NRRL 20459</strain>
    </source>
</reference>
<feature type="compositionally biased region" description="Basic and acidic residues" evidence="1">
    <location>
        <begin position="136"/>
        <end position="145"/>
    </location>
</feature>
<feature type="region of interest" description="Disordered" evidence="1">
    <location>
        <begin position="126"/>
        <end position="145"/>
    </location>
</feature>
<gene>
    <name evidence="2" type="ORF">FALBO_3266</name>
</gene>